<evidence type="ECO:0000256" key="6">
    <source>
        <dbReference type="ARBA" id="ARBA00022833"/>
    </source>
</evidence>
<keyword evidence="14" id="KW-1185">Reference proteome</keyword>
<evidence type="ECO:0000256" key="4">
    <source>
        <dbReference type="ARBA" id="ARBA00022737"/>
    </source>
</evidence>
<evidence type="ECO:0000259" key="12">
    <source>
        <dbReference type="PROSITE" id="PS50157"/>
    </source>
</evidence>
<dbReference type="AlphaFoldDB" id="A0A7K5DB27"/>
<dbReference type="GO" id="GO:0008270">
    <property type="term" value="F:zinc ion binding"/>
    <property type="evidence" value="ECO:0007669"/>
    <property type="project" value="UniProtKB-KW"/>
</dbReference>
<feature type="domain" description="C2H2-type" evidence="12">
    <location>
        <begin position="26"/>
        <end position="53"/>
    </location>
</feature>
<evidence type="ECO:0000256" key="9">
    <source>
        <dbReference type="ARBA" id="ARBA00023163"/>
    </source>
</evidence>
<evidence type="ECO:0000256" key="7">
    <source>
        <dbReference type="ARBA" id="ARBA00023015"/>
    </source>
</evidence>
<evidence type="ECO:0000313" key="13">
    <source>
        <dbReference type="EMBL" id="NWS17125.1"/>
    </source>
</evidence>
<evidence type="ECO:0000256" key="2">
    <source>
        <dbReference type="ARBA" id="ARBA00006991"/>
    </source>
</evidence>
<dbReference type="InterPro" id="IPR036236">
    <property type="entry name" value="Znf_C2H2_sf"/>
</dbReference>
<protein>
    <submittedName>
        <fullName evidence="13">ZN132 protein</fullName>
    </submittedName>
</protein>
<keyword evidence="9" id="KW-0804">Transcription</keyword>
<dbReference type="PROSITE" id="PS50157">
    <property type="entry name" value="ZINC_FINGER_C2H2_2"/>
    <property type="match status" value="2"/>
</dbReference>
<dbReference type="FunFam" id="3.30.160.60:FF:000566">
    <property type="entry name" value="zinc finger protein 133 isoform X2"/>
    <property type="match status" value="1"/>
</dbReference>
<comment type="subcellular location">
    <subcellularLocation>
        <location evidence="1">Nucleus</location>
    </subcellularLocation>
</comment>
<dbReference type="Pfam" id="PF00096">
    <property type="entry name" value="zf-C2H2"/>
    <property type="match status" value="2"/>
</dbReference>
<keyword evidence="6" id="KW-0862">Zinc</keyword>
<evidence type="ECO:0000256" key="10">
    <source>
        <dbReference type="ARBA" id="ARBA00023242"/>
    </source>
</evidence>
<dbReference type="GO" id="GO:0005634">
    <property type="term" value="C:nucleus"/>
    <property type="evidence" value="ECO:0007669"/>
    <property type="project" value="UniProtKB-SubCell"/>
</dbReference>
<keyword evidence="10" id="KW-0539">Nucleus</keyword>
<dbReference type="EMBL" id="VYXB01005801">
    <property type="protein sequence ID" value="NWS17125.1"/>
    <property type="molecule type" value="Genomic_DNA"/>
</dbReference>
<name>A0A7K5DB27_9TYRA</name>
<dbReference type="GO" id="GO:0000978">
    <property type="term" value="F:RNA polymerase II cis-regulatory region sequence-specific DNA binding"/>
    <property type="evidence" value="ECO:0007669"/>
    <property type="project" value="TreeGrafter"/>
</dbReference>
<evidence type="ECO:0000313" key="14">
    <source>
        <dbReference type="Proteomes" id="UP000525089"/>
    </source>
</evidence>
<keyword evidence="4" id="KW-0677">Repeat</keyword>
<dbReference type="Proteomes" id="UP000525089">
    <property type="component" value="Unassembled WGS sequence"/>
</dbReference>
<comment type="caution">
    <text evidence="13">The sequence shown here is derived from an EMBL/GenBank/DDBJ whole genome shotgun (WGS) entry which is preliminary data.</text>
</comment>
<reference evidence="13 14" key="1">
    <citation type="submission" date="2019-09" db="EMBL/GenBank/DDBJ databases">
        <title>Bird 10,000 Genomes (B10K) Project - Family phase.</title>
        <authorList>
            <person name="Zhang G."/>
        </authorList>
    </citation>
    <scope>NUCLEOTIDE SEQUENCE [LARGE SCALE GENOMIC DNA]</scope>
    <source>
        <strain evidence="13">B10K-DU-001-72</strain>
        <tissue evidence="13">Muscle</tissue>
    </source>
</reference>
<comment type="similarity">
    <text evidence="2">Belongs to the krueppel C2H2-type zinc-finger protein family.</text>
</comment>
<keyword evidence="8" id="KW-0238">DNA-binding</keyword>
<feature type="non-terminal residue" evidence="13">
    <location>
        <position position="1"/>
    </location>
</feature>
<organism evidence="13 14">
    <name type="scientific">Pachyramphus minor</name>
    <dbReference type="NCBI Taxonomy" id="369605"/>
    <lineage>
        <taxon>Eukaryota</taxon>
        <taxon>Metazoa</taxon>
        <taxon>Chordata</taxon>
        <taxon>Craniata</taxon>
        <taxon>Vertebrata</taxon>
        <taxon>Euteleostomi</taxon>
        <taxon>Archelosauria</taxon>
        <taxon>Archosauria</taxon>
        <taxon>Dinosauria</taxon>
        <taxon>Saurischia</taxon>
        <taxon>Theropoda</taxon>
        <taxon>Coelurosauria</taxon>
        <taxon>Aves</taxon>
        <taxon>Neognathae</taxon>
        <taxon>Neoaves</taxon>
        <taxon>Telluraves</taxon>
        <taxon>Australaves</taxon>
        <taxon>Passeriformes</taxon>
        <taxon>Tyrannidae</taxon>
        <taxon>Pachyramphus</taxon>
    </lineage>
</organism>
<feature type="non-terminal residue" evidence="13">
    <location>
        <position position="53"/>
    </location>
</feature>
<evidence type="ECO:0000256" key="3">
    <source>
        <dbReference type="ARBA" id="ARBA00022723"/>
    </source>
</evidence>
<sequence length="53" mass="6021">CDCGKSFSRISSLLSHQRVHSGERPYTCSECRKGFSDSSSLIRHRKIHTGERP</sequence>
<dbReference type="FunFam" id="3.30.160.60:FF:000135">
    <property type="entry name" value="Zinc finger protein 358"/>
    <property type="match status" value="1"/>
</dbReference>
<evidence type="ECO:0000256" key="8">
    <source>
        <dbReference type="ARBA" id="ARBA00023125"/>
    </source>
</evidence>
<dbReference type="GO" id="GO:0045892">
    <property type="term" value="P:negative regulation of DNA-templated transcription"/>
    <property type="evidence" value="ECO:0007669"/>
    <property type="project" value="UniProtKB-ARBA"/>
</dbReference>
<evidence type="ECO:0000256" key="1">
    <source>
        <dbReference type="ARBA" id="ARBA00004123"/>
    </source>
</evidence>
<dbReference type="SMART" id="SM00355">
    <property type="entry name" value="ZnF_C2H2"/>
    <property type="match status" value="2"/>
</dbReference>
<dbReference type="PANTHER" id="PTHR23226">
    <property type="entry name" value="ZINC FINGER AND SCAN DOMAIN-CONTAINING"/>
    <property type="match status" value="1"/>
</dbReference>
<keyword evidence="3" id="KW-0479">Metal-binding</keyword>
<dbReference type="GO" id="GO:0000981">
    <property type="term" value="F:DNA-binding transcription factor activity, RNA polymerase II-specific"/>
    <property type="evidence" value="ECO:0007669"/>
    <property type="project" value="TreeGrafter"/>
</dbReference>
<evidence type="ECO:0000256" key="11">
    <source>
        <dbReference type="PROSITE-ProRule" id="PRU00042"/>
    </source>
</evidence>
<dbReference type="SUPFAM" id="SSF57667">
    <property type="entry name" value="beta-beta-alpha zinc fingers"/>
    <property type="match status" value="1"/>
</dbReference>
<evidence type="ECO:0000256" key="5">
    <source>
        <dbReference type="ARBA" id="ARBA00022771"/>
    </source>
</evidence>
<proteinExistence type="inferred from homology"/>
<gene>
    <name evidence="13" type="primary">Znf132</name>
    <name evidence="13" type="ORF">PACMIN_R04434</name>
</gene>
<dbReference type="InterPro" id="IPR013087">
    <property type="entry name" value="Znf_C2H2_type"/>
</dbReference>
<dbReference type="Gene3D" id="3.30.160.60">
    <property type="entry name" value="Classic Zinc Finger"/>
    <property type="match status" value="2"/>
</dbReference>
<dbReference type="PANTHER" id="PTHR23226:SF377">
    <property type="entry name" value="ZINC FINGER AND SCAN DOMAIN-CONTAINING PROTEIN 20"/>
    <property type="match status" value="1"/>
</dbReference>
<dbReference type="PROSITE" id="PS00028">
    <property type="entry name" value="ZINC_FINGER_C2H2_1"/>
    <property type="match status" value="1"/>
</dbReference>
<feature type="domain" description="C2H2-type" evidence="12">
    <location>
        <begin position="1"/>
        <end position="25"/>
    </location>
</feature>
<keyword evidence="5 11" id="KW-0863">Zinc-finger</keyword>
<accession>A0A7K5DB27</accession>
<keyword evidence="7" id="KW-0805">Transcription regulation</keyword>